<organism evidence="5 6">
    <name type="scientific">Cymbomonas tetramitiformis</name>
    <dbReference type="NCBI Taxonomy" id="36881"/>
    <lineage>
        <taxon>Eukaryota</taxon>
        <taxon>Viridiplantae</taxon>
        <taxon>Chlorophyta</taxon>
        <taxon>Pyramimonadophyceae</taxon>
        <taxon>Pyramimonadales</taxon>
        <taxon>Pyramimonadaceae</taxon>
        <taxon>Cymbomonas</taxon>
    </lineage>
</organism>
<dbReference type="PROSITE" id="PS50084">
    <property type="entry name" value="KH_TYPE_1"/>
    <property type="match status" value="3"/>
</dbReference>
<dbReference type="CDD" id="cd00105">
    <property type="entry name" value="KH-I"/>
    <property type="match status" value="3"/>
</dbReference>
<dbReference type="SMART" id="SM00322">
    <property type="entry name" value="KH"/>
    <property type="match status" value="3"/>
</dbReference>
<name>A0AAE0BZ67_9CHLO</name>
<dbReference type="Gene3D" id="3.30.1370.10">
    <property type="entry name" value="K Homology domain, type 1"/>
    <property type="match status" value="3"/>
</dbReference>
<keyword evidence="1" id="KW-0677">Repeat</keyword>
<feature type="compositionally biased region" description="Low complexity" evidence="3">
    <location>
        <begin position="7"/>
        <end position="16"/>
    </location>
</feature>
<evidence type="ECO:0000313" key="5">
    <source>
        <dbReference type="EMBL" id="KAK3244878.1"/>
    </source>
</evidence>
<feature type="compositionally biased region" description="Low complexity" evidence="3">
    <location>
        <begin position="74"/>
        <end position="93"/>
    </location>
</feature>
<dbReference type="InterPro" id="IPR004088">
    <property type="entry name" value="KH_dom_type_1"/>
</dbReference>
<dbReference type="InterPro" id="IPR036612">
    <property type="entry name" value="KH_dom_type_1_sf"/>
</dbReference>
<evidence type="ECO:0000256" key="2">
    <source>
        <dbReference type="PROSITE-ProRule" id="PRU00117"/>
    </source>
</evidence>
<dbReference type="Proteomes" id="UP001190700">
    <property type="component" value="Unassembled WGS sequence"/>
</dbReference>
<feature type="compositionally biased region" description="Acidic residues" evidence="3">
    <location>
        <begin position="55"/>
        <end position="66"/>
    </location>
</feature>
<protein>
    <recommendedName>
        <fullName evidence="4">K Homology domain-containing protein</fullName>
    </recommendedName>
</protein>
<proteinExistence type="predicted"/>
<reference evidence="5 6" key="1">
    <citation type="journal article" date="2015" name="Genome Biol. Evol.">
        <title>Comparative Genomics of a Bacterivorous Green Alga Reveals Evolutionary Causalities and Consequences of Phago-Mixotrophic Mode of Nutrition.</title>
        <authorList>
            <person name="Burns J.A."/>
            <person name="Paasch A."/>
            <person name="Narechania A."/>
            <person name="Kim E."/>
        </authorList>
    </citation>
    <scope>NUCLEOTIDE SEQUENCE [LARGE SCALE GENOMIC DNA]</scope>
    <source>
        <strain evidence="5 6">PLY_AMNH</strain>
    </source>
</reference>
<sequence length="512" mass="53667">MADTEQPPVEEAAPEVPAEEAVEAEPAAEEAAPEAEPEAAEPADAGVLGKRKPDDDEQPAAGEEEEPPAKRATVEGVEGAEVPAEAAPETDAAAVPAADTVTEMVECPLNMIGRLIGKNGETIKALEYSSGARIQIDQETKKVSVSGSAQAVAAGVAAVNECLQAPPEALASSPEASESIDCPPGLVGRIIGRGGETIKGLQQASGATISIDQNFPENVPRKVHISGSAHQVAQGKKLVMELLQGGPAAAAHLLGASQGPGFSLDCPKDMVGRVIGRGGETIKGLQHHSVLLRHPVVAAATAVGLADMVHPAVDMEVGDTEGTVDTADMEEVGDMDLLRVTEGMDLQVVTVVMRLQLQPPSRVIKRDMVDMGKIRATGHTGSSLHTGNSNLPRLPVFGKRCKIMRGEHTTITARLVCLSGRNRLKCHRQETSPACLLFLDIFTCLLGDLIALITGIHTCLGDACACFAPLEYVNMLGDMTTKSTAGNLEREIQVGQEVVYYSSMMVEMGLMP</sequence>
<dbReference type="InterPro" id="IPR004087">
    <property type="entry name" value="KH_dom"/>
</dbReference>
<evidence type="ECO:0000256" key="1">
    <source>
        <dbReference type="ARBA" id="ARBA00022737"/>
    </source>
</evidence>
<keyword evidence="6" id="KW-1185">Reference proteome</keyword>
<dbReference type="PANTHER" id="PTHR10288">
    <property type="entry name" value="KH DOMAIN CONTAINING RNA BINDING PROTEIN"/>
    <property type="match status" value="1"/>
</dbReference>
<feature type="domain" description="K Homology" evidence="4">
    <location>
        <begin position="258"/>
        <end position="321"/>
    </location>
</feature>
<dbReference type="GO" id="GO:0003723">
    <property type="term" value="F:RNA binding"/>
    <property type="evidence" value="ECO:0007669"/>
    <property type="project" value="UniProtKB-UniRule"/>
</dbReference>
<feature type="region of interest" description="Disordered" evidence="3">
    <location>
        <begin position="1"/>
        <end position="93"/>
    </location>
</feature>
<gene>
    <name evidence="5" type="ORF">CYMTET_45532</name>
</gene>
<evidence type="ECO:0000256" key="3">
    <source>
        <dbReference type="SAM" id="MobiDB-lite"/>
    </source>
</evidence>
<dbReference type="SUPFAM" id="SSF54791">
    <property type="entry name" value="Eukaryotic type KH-domain (KH-domain type I)"/>
    <property type="match status" value="2"/>
</dbReference>
<dbReference type="EMBL" id="LGRX02031275">
    <property type="protein sequence ID" value="KAK3244878.1"/>
    <property type="molecule type" value="Genomic_DNA"/>
</dbReference>
<feature type="compositionally biased region" description="Acidic residues" evidence="3">
    <location>
        <begin position="17"/>
        <end position="41"/>
    </location>
</feature>
<comment type="caution">
    <text evidence="5">The sequence shown here is derived from an EMBL/GenBank/DDBJ whole genome shotgun (WGS) entry which is preliminary data.</text>
</comment>
<dbReference type="Pfam" id="PF00013">
    <property type="entry name" value="KH_1"/>
    <property type="match status" value="3"/>
</dbReference>
<evidence type="ECO:0000313" key="6">
    <source>
        <dbReference type="Proteomes" id="UP001190700"/>
    </source>
</evidence>
<feature type="domain" description="K Homology" evidence="4">
    <location>
        <begin position="174"/>
        <end position="244"/>
    </location>
</feature>
<dbReference type="AlphaFoldDB" id="A0AAE0BZ67"/>
<feature type="domain" description="K Homology" evidence="4">
    <location>
        <begin position="99"/>
        <end position="164"/>
    </location>
</feature>
<keyword evidence="2" id="KW-0694">RNA-binding</keyword>
<evidence type="ECO:0000259" key="4">
    <source>
        <dbReference type="SMART" id="SM00322"/>
    </source>
</evidence>
<accession>A0AAE0BZ67</accession>